<name>A0A444Y086_ARAHY</name>
<dbReference type="InterPro" id="IPR046796">
    <property type="entry name" value="Transposase_32_dom"/>
</dbReference>
<evidence type="ECO:0000313" key="2">
    <source>
        <dbReference type="EMBL" id="RYQ95340.1"/>
    </source>
</evidence>
<feature type="domain" description="Putative plant transposon protein" evidence="1">
    <location>
        <begin position="68"/>
        <end position="210"/>
    </location>
</feature>
<evidence type="ECO:0000259" key="1">
    <source>
        <dbReference type="Pfam" id="PF20167"/>
    </source>
</evidence>
<dbReference type="EMBL" id="SDMP01000018">
    <property type="protein sequence ID" value="RYQ95340.1"/>
    <property type="molecule type" value="Genomic_DNA"/>
</dbReference>
<sequence>MNEVDRENQLLPSTDQVNFPNLYCKLRFSDFRKKNLNIEKKLLLPNDVRRAINTRILELELDFVDRDLGRVNTSWVREFYCNFFRANIGLFQLRGREIMITEDAIGDALLCHHRPDETCAYRQVEVAILSMTFDYEALKHVIATPDAPWVMDSNNKKPKGMRFAYLTREAKTWQQIFAHYVFPTTHFSEIPMDLLVLIGCVMEGKEINFP</sequence>
<organism evidence="2 3">
    <name type="scientific">Arachis hypogaea</name>
    <name type="common">Peanut</name>
    <dbReference type="NCBI Taxonomy" id="3818"/>
    <lineage>
        <taxon>Eukaryota</taxon>
        <taxon>Viridiplantae</taxon>
        <taxon>Streptophyta</taxon>
        <taxon>Embryophyta</taxon>
        <taxon>Tracheophyta</taxon>
        <taxon>Spermatophyta</taxon>
        <taxon>Magnoliopsida</taxon>
        <taxon>eudicotyledons</taxon>
        <taxon>Gunneridae</taxon>
        <taxon>Pentapetalae</taxon>
        <taxon>rosids</taxon>
        <taxon>fabids</taxon>
        <taxon>Fabales</taxon>
        <taxon>Fabaceae</taxon>
        <taxon>Papilionoideae</taxon>
        <taxon>50 kb inversion clade</taxon>
        <taxon>dalbergioids sensu lato</taxon>
        <taxon>Dalbergieae</taxon>
        <taxon>Pterocarpus clade</taxon>
        <taxon>Arachis</taxon>
    </lineage>
</organism>
<proteinExistence type="predicted"/>
<dbReference type="AlphaFoldDB" id="A0A444Y086"/>
<dbReference type="Proteomes" id="UP000289738">
    <property type="component" value="Chromosome B08"/>
</dbReference>
<comment type="caution">
    <text evidence="2">The sequence shown here is derived from an EMBL/GenBank/DDBJ whole genome shotgun (WGS) entry which is preliminary data.</text>
</comment>
<gene>
    <name evidence="2" type="ORF">Ahy_B08g090548</name>
</gene>
<reference evidence="2 3" key="1">
    <citation type="submission" date="2019-01" db="EMBL/GenBank/DDBJ databases">
        <title>Sequencing of cultivated peanut Arachis hypogaea provides insights into genome evolution and oil improvement.</title>
        <authorList>
            <person name="Chen X."/>
        </authorList>
    </citation>
    <scope>NUCLEOTIDE SEQUENCE [LARGE SCALE GENOMIC DNA]</scope>
    <source>
        <strain evidence="3">cv. Fuhuasheng</strain>
        <tissue evidence="2">Leaves</tissue>
    </source>
</reference>
<keyword evidence="3" id="KW-1185">Reference proteome</keyword>
<protein>
    <recommendedName>
        <fullName evidence="1">Putative plant transposon protein domain-containing protein</fullName>
    </recommendedName>
</protein>
<evidence type="ECO:0000313" key="3">
    <source>
        <dbReference type="Proteomes" id="UP000289738"/>
    </source>
</evidence>
<accession>A0A444Y086</accession>
<dbReference type="Pfam" id="PF20167">
    <property type="entry name" value="Transposase_32"/>
    <property type="match status" value="1"/>
</dbReference>